<feature type="region of interest" description="Disordered" evidence="1">
    <location>
        <begin position="39"/>
        <end position="64"/>
    </location>
</feature>
<dbReference type="Proteomes" id="UP001177140">
    <property type="component" value="Unassembled WGS sequence"/>
</dbReference>
<evidence type="ECO:0000259" key="2">
    <source>
        <dbReference type="Pfam" id="PF05057"/>
    </source>
</evidence>
<reference evidence="3" key="1">
    <citation type="submission" date="2022-03" db="EMBL/GenBank/DDBJ databases">
        <title>A functionally conserved STORR gene fusion in Papaver species that diverged 16.8 million years ago.</title>
        <authorList>
            <person name="Catania T."/>
        </authorList>
    </citation>
    <scope>NUCLEOTIDE SEQUENCE</scope>
    <source>
        <strain evidence="3">S-191538</strain>
    </source>
</reference>
<gene>
    <name evidence="3" type="ORF">MKW94_015419</name>
</gene>
<feature type="domain" description="DUF676" evidence="2">
    <location>
        <begin position="70"/>
        <end position="294"/>
    </location>
</feature>
<keyword evidence="4" id="KW-1185">Reference proteome</keyword>
<dbReference type="Gene3D" id="3.40.50.1820">
    <property type="entry name" value="alpha/beta hydrolase"/>
    <property type="match status" value="1"/>
</dbReference>
<feature type="compositionally biased region" description="Basic and acidic residues" evidence="1">
    <location>
        <begin position="11"/>
        <end position="21"/>
    </location>
</feature>
<feature type="region of interest" description="Disordered" evidence="1">
    <location>
        <begin position="1"/>
        <end position="25"/>
    </location>
</feature>
<sequence>MEAEQNSGNFRESKHTNNGEKKKLKKKKSLIAFRFGCFKSQTSSPDRSSSSDGKPYMEMESVTSEDGQLPSHLVVMVNGILGSPEDWRFAAKQFLDRYPKEFLVHCSKCNTASTTLDGVDIMGERLADEVLSVVKRRPELQKISFVAHSLGGLVARYAIGRLYSSNPEHNPSEGNGDCRGDGSGSACLEKKSIVKIAGLEPMNFITVATPHLGSRGHKQVPVFCGLYFLEKTAKSTSWLLGRTGKHLFLIDEDKEKPPLLLQMVNDCGDLRFMSALQSFKRRVAYANVGFDHLVGWTASSIRRRNELPKRQQFMKNEKYPHIKHVEAPKAVNFQQEAEMEVKVNGLDANEMDEAMIRGLNKASWERVDVSFHKSRQRLLAHTAIQVKTYSINYDGADVIFHMIDNFLP</sequence>
<dbReference type="Pfam" id="PF05057">
    <property type="entry name" value="DUF676"/>
    <property type="match status" value="1"/>
</dbReference>
<name>A0AA41UW96_PAPNU</name>
<evidence type="ECO:0000313" key="4">
    <source>
        <dbReference type="Proteomes" id="UP001177140"/>
    </source>
</evidence>
<dbReference type="PANTHER" id="PTHR12482:SF41">
    <property type="entry name" value="ALPHA_BETA-HYDROLASES SUPERFAMILY PROTEIN"/>
    <property type="match status" value="1"/>
</dbReference>
<protein>
    <recommendedName>
        <fullName evidence="2">DUF676 domain-containing protein</fullName>
    </recommendedName>
</protein>
<proteinExistence type="predicted"/>
<evidence type="ECO:0000313" key="3">
    <source>
        <dbReference type="EMBL" id="MCL7022939.1"/>
    </source>
</evidence>
<feature type="compositionally biased region" description="Polar residues" evidence="1">
    <location>
        <begin position="1"/>
        <end position="10"/>
    </location>
</feature>
<dbReference type="SUPFAM" id="SSF53474">
    <property type="entry name" value="alpha/beta-Hydrolases"/>
    <property type="match status" value="1"/>
</dbReference>
<organism evidence="3 4">
    <name type="scientific">Papaver nudicaule</name>
    <name type="common">Iceland poppy</name>
    <dbReference type="NCBI Taxonomy" id="74823"/>
    <lineage>
        <taxon>Eukaryota</taxon>
        <taxon>Viridiplantae</taxon>
        <taxon>Streptophyta</taxon>
        <taxon>Embryophyta</taxon>
        <taxon>Tracheophyta</taxon>
        <taxon>Spermatophyta</taxon>
        <taxon>Magnoliopsida</taxon>
        <taxon>Ranunculales</taxon>
        <taxon>Papaveraceae</taxon>
        <taxon>Papaveroideae</taxon>
        <taxon>Papaver</taxon>
    </lineage>
</organism>
<dbReference type="InterPro" id="IPR007751">
    <property type="entry name" value="DUF676_lipase-like"/>
</dbReference>
<dbReference type="AlphaFoldDB" id="A0AA41UW96"/>
<dbReference type="FunFam" id="3.40.50.1820:FF:000216">
    <property type="entry name" value="Alpha/beta-Hydrolases superfamily protein"/>
    <property type="match status" value="1"/>
</dbReference>
<dbReference type="InterPro" id="IPR044294">
    <property type="entry name" value="Lipase-like"/>
</dbReference>
<dbReference type="InterPro" id="IPR029058">
    <property type="entry name" value="AB_hydrolase_fold"/>
</dbReference>
<dbReference type="EMBL" id="JAJJMA010016741">
    <property type="protein sequence ID" value="MCL7022939.1"/>
    <property type="molecule type" value="Genomic_DNA"/>
</dbReference>
<accession>A0AA41UW96</accession>
<evidence type="ECO:0000256" key="1">
    <source>
        <dbReference type="SAM" id="MobiDB-lite"/>
    </source>
</evidence>
<comment type="caution">
    <text evidence="3">The sequence shown here is derived from an EMBL/GenBank/DDBJ whole genome shotgun (WGS) entry which is preliminary data.</text>
</comment>
<dbReference type="PANTHER" id="PTHR12482">
    <property type="entry name" value="LIPASE ROG1-RELATED-RELATED"/>
    <property type="match status" value="1"/>
</dbReference>
<feature type="compositionally biased region" description="Low complexity" evidence="1">
    <location>
        <begin position="40"/>
        <end position="51"/>
    </location>
</feature>